<sequence>MDYSGNIFFKNGIHNSNNIAFCKKYPIYDLLYAWILFTLCSANRIKYNEKERKCLKLEITPIPIWSPEIFGYTIDITAGIIIQWAVIVILGIAAYALTRNLKLKPTKTQAAVENVYQTVRDFIVGTMGEEYESFVPYIGTLMIYLLALNWTGVLGLKPPTYDVSVTASFALVTFFVVNINAIRKNGILGYGKAFFHPFWPMLPLNLLERVLLPVTLALRLFGNMCAAVVLVEIVYNLLGSISIIAELGLPIIVHGYFDLFDGVLQMIVFAMLTMINIKNIAEE</sequence>
<comment type="function">
    <text evidence="11">Key component of the proton channel; it plays a direct role in the translocation of protons across the membrane.</text>
</comment>
<feature type="transmembrane region" description="Helical" evidence="11">
    <location>
        <begin position="134"/>
        <end position="156"/>
    </location>
</feature>
<dbReference type="PANTHER" id="PTHR42823">
    <property type="entry name" value="ATP SYNTHASE SUBUNIT A, CHLOROPLASTIC"/>
    <property type="match status" value="1"/>
</dbReference>
<evidence type="ECO:0000256" key="4">
    <source>
        <dbReference type="ARBA" id="ARBA00022547"/>
    </source>
</evidence>
<keyword evidence="3 11" id="KW-0813">Transport</keyword>
<comment type="subcellular location">
    <subcellularLocation>
        <location evidence="11">Cell membrane</location>
        <topology evidence="11">Multi-pass membrane protein</topology>
    </subcellularLocation>
    <subcellularLocation>
        <location evidence="1">Membrane</location>
        <topology evidence="1">Multi-pass membrane protein</topology>
    </subcellularLocation>
</comment>
<dbReference type="GO" id="GO:0046933">
    <property type="term" value="F:proton-transporting ATP synthase activity, rotational mechanism"/>
    <property type="evidence" value="ECO:0007669"/>
    <property type="project" value="UniProtKB-UniRule"/>
</dbReference>
<dbReference type="GO" id="GO:0045259">
    <property type="term" value="C:proton-transporting ATP synthase complex"/>
    <property type="evidence" value="ECO:0007669"/>
    <property type="project" value="UniProtKB-KW"/>
</dbReference>
<dbReference type="HAMAP" id="MF_01393">
    <property type="entry name" value="ATP_synth_a_bact"/>
    <property type="match status" value="1"/>
</dbReference>
<dbReference type="InterPro" id="IPR045082">
    <property type="entry name" value="ATP_syn_F0_a_bact/chloroplast"/>
</dbReference>
<evidence type="ECO:0000256" key="8">
    <source>
        <dbReference type="ARBA" id="ARBA00023065"/>
    </source>
</evidence>
<dbReference type="InterPro" id="IPR023011">
    <property type="entry name" value="ATP_synth_F0_asu_AS"/>
</dbReference>
<keyword evidence="5 11" id="KW-0812">Transmembrane</keyword>
<dbReference type="SUPFAM" id="SSF81336">
    <property type="entry name" value="F1F0 ATP synthase subunit A"/>
    <property type="match status" value="1"/>
</dbReference>
<keyword evidence="8 11" id="KW-0406">Ion transport</keyword>
<accession>U5MQ33</accession>
<evidence type="ECO:0000256" key="3">
    <source>
        <dbReference type="ARBA" id="ARBA00022448"/>
    </source>
</evidence>
<dbReference type="PATRIC" id="fig|1345695.3.peg.454"/>
<dbReference type="PRINTS" id="PR00123">
    <property type="entry name" value="ATPASEA"/>
</dbReference>
<dbReference type="PANTHER" id="PTHR42823:SF3">
    <property type="entry name" value="ATP SYNTHASE SUBUNIT A, CHLOROPLASTIC"/>
    <property type="match status" value="1"/>
</dbReference>
<evidence type="ECO:0000256" key="6">
    <source>
        <dbReference type="ARBA" id="ARBA00022781"/>
    </source>
</evidence>
<name>U5MQ33_CLOSA</name>
<dbReference type="eggNOG" id="COG0356">
    <property type="taxonomic scope" value="Bacteria"/>
</dbReference>
<evidence type="ECO:0000256" key="1">
    <source>
        <dbReference type="ARBA" id="ARBA00004141"/>
    </source>
</evidence>
<dbReference type="PROSITE" id="PS00449">
    <property type="entry name" value="ATPASE_A"/>
    <property type="match status" value="1"/>
</dbReference>
<evidence type="ECO:0000256" key="7">
    <source>
        <dbReference type="ARBA" id="ARBA00022989"/>
    </source>
</evidence>
<evidence type="ECO:0000256" key="2">
    <source>
        <dbReference type="ARBA" id="ARBA00006810"/>
    </source>
</evidence>
<keyword evidence="4 11" id="KW-0138">CF(0)</keyword>
<keyword evidence="7 11" id="KW-1133">Transmembrane helix</keyword>
<keyword evidence="13" id="KW-1185">Reference proteome</keyword>
<dbReference type="Proteomes" id="UP000017118">
    <property type="component" value="Chromosome"/>
</dbReference>
<dbReference type="CDD" id="cd00310">
    <property type="entry name" value="ATP-synt_Fo_a_6"/>
    <property type="match status" value="1"/>
</dbReference>
<evidence type="ECO:0000256" key="9">
    <source>
        <dbReference type="ARBA" id="ARBA00023136"/>
    </source>
</evidence>
<dbReference type="HOGENOM" id="CLU_041018_2_0_9"/>
<keyword evidence="9 11" id="KW-0472">Membrane</keyword>
<dbReference type="KEGG" id="csb:CLSA_c05090"/>
<protein>
    <recommendedName>
        <fullName evidence="11">ATP synthase subunit a</fullName>
    </recommendedName>
    <alternativeName>
        <fullName evidence="11">ATP synthase F0 sector subunit a</fullName>
    </alternativeName>
    <alternativeName>
        <fullName evidence="11">F-ATPase subunit 6</fullName>
    </alternativeName>
</protein>
<dbReference type="AlphaFoldDB" id="U5MQ33"/>
<feature type="transmembrane region" description="Helical" evidence="11">
    <location>
        <begin position="263"/>
        <end position="281"/>
    </location>
</feature>
<evidence type="ECO:0000313" key="13">
    <source>
        <dbReference type="Proteomes" id="UP000017118"/>
    </source>
</evidence>
<gene>
    <name evidence="12" type="primary">atpB1</name>
    <name evidence="11" type="synonym">atpB</name>
    <name evidence="12" type="ORF">CLSA_c05090</name>
</gene>
<dbReference type="NCBIfam" id="NF004484">
    <property type="entry name" value="PRK05815.3-2"/>
    <property type="match status" value="1"/>
</dbReference>
<dbReference type="InterPro" id="IPR000568">
    <property type="entry name" value="ATP_synth_F0_asu"/>
</dbReference>
<evidence type="ECO:0000313" key="12">
    <source>
        <dbReference type="EMBL" id="AGX41532.1"/>
    </source>
</evidence>
<dbReference type="Pfam" id="PF00119">
    <property type="entry name" value="ATP-synt_A"/>
    <property type="match status" value="1"/>
</dbReference>
<reference evidence="12 13" key="1">
    <citation type="journal article" date="2013" name="Genome Announc.">
        <title>Complete Genome Sequence of the Solvent Producer Clostridium saccharobutylicum NCP262 (DSM 13864).</title>
        <authorList>
            <person name="Poehlein A."/>
            <person name="Hartwich K."/>
            <person name="Krabben P."/>
            <person name="Ehrenreich A."/>
            <person name="Liebl W."/>
            <person name="Durre P."/>
            <person name="Gottschalk G."/>
            <person name="Daniel R."/>
        </authorList>
    </citation>
    <scope>NUCLEOTIDE SEQUENCE [LARGE SCALE GENOMIC DNA]</scope>
    <source>
        <strain evidence="12">DSM 13864</strain>
    </source>
</reference>
<feature type="transmembrane region" description="Helical" evidence="11">
    <location>
        <begin position="233"/>
        <end position="257"/>
    </location>
</feature>
<keyword evidence="6 11" id="KW-0375">Hydrogen ion transport</keyword>
<keyword evidence="10 11" id="KW-0066">ATP synthesis</keyword>
<evidence type="ECO:0000256" key="11">
    <source>
        <dbReference type="HAMAP-Rule" id="MF_01393"/>
    </source>
</evidence>
<evidence type="ECO:0000256" key="10">
    <source>
        <dbReference type="ARBA" id="ARBA00023310"/>
    </source>
</evidence>
<dbReference type="InterPro" id="IPR035908">
    <property type="entry name" value="F0_ATP_A_sf"/>
</dbReference>
<keyword evidence="11" id="KW-1003">Cell membrane</keyword>
<dbReference type="EMBL" id="CP006721">
    <property type="protein sequence ID" value="AGX41532.1"/>
    <property type="molecule type" value="Genomic_DNA"/>
</dbReference>
<feature type="transmembrane region" description="Helical" evidence="11">
    <location>
        <begin position="163"/>
        <end position="182"/>
    </location>
</feature>
<proteinExistence type="inferred from homology"/>
<evidence type="ECO:0000256" key="5">
    <source>
        <dbReference type="ARBA" id="ARBA00022692"/>
    </source>
</evidence>
<dbReference type="GO" id="GO:0042777">
    <property type="term" value="P:proton motive force-driven plasma membrane ATP synthesis"/>
    <property type="evidence" value="ECO:0007669"/>
    <property type="project" value="TreeGrafter"/>
</dbReference>
<comment type="similarity">
    <text evidence="2 11">Belongs to the ATPase A chain family.</text>
</comment>
<organism evidence="12 13">
    <name type="scientific">Clostridium saccharobutylicum DSM 13864</name>
    <dbReference type="NCBI Taxonomy" id="1345695"/>
    <lineage>
        <taxon>Bacteria</taxon>
        <taxon>Bacillati</taxon>
        <taxon>Bacillota</taxon>
        <taxon>Clostridia</taxon>
        <taxon>Eubacteriales</taxon>
        <taxon>Clostridiaceae</taxon>
        <taxon>Clostridium</taxon>
    </lineage>
</organism>
<dbReference type="GO" id="GO:0005886">
    <property type="term" value="C:plasma membrane"/>
    <property type="evidence" value="ECO:0007669"/>
    <property type="project" value="UniProtKB-SubCell"/>
</dbReference>
<dbReference type="Gene3D" id="1.20.120.220">
    <property type="entry name" value="ATP synthase, F0 complex, subunit A"/>
    <property type="match status" value="1"/>
</dbReference>
<feature type="transmembrane region" description="Helical" evidence="11">
    <location>
        <begin position="76"/>
        <end position="97"/>
    </location>
</feature>